<feature type="region of interest" description="Disordered" evidence="1">
    <location>
        <begin position="37"/>
        <end position="83"/>
    </location>
</feature>
<keyword evidence="3" id="KW-1185">Reference proteome</keyword>
<dbReference type="EMBL" id="JAINUF010000022">
    <property type="protein sequence ID" value="KAJ8333925.1"/>
    <property type="molecule type" value="Genomic_DNA"/>
</dbReference>
<organism evidence="2 3">
    <name type="scientific">Synaphobranchus kaupii</name>
    <name type="common">Kaup's arrowtooth eel</name>
    <dbReference type="NCBI Taxonomy" id="118154"/>
    <lineage>
        <taxon>Eukaryota</taxon>
        <taxon>Metazoa</taxon>
        <taxon>Chordata</taxon>
        <taxon>Craniata</taxon>
        <taxon>Vertebrata</taxon>
        <taxon>Euteleostomi</taxon>
        <taxon>Actinopterygii</taxon>
        <taxon>Neopterygii</taxon>
        <taxon>Teleostei</taxon>
        <taxon>Anguilliformes</taxon>
        <taxon>Synaphobranchidae</taxon>
        <taxon>Synaphobranchus</taxon>
    </lineage>
</organism>
<gene>
    <name evidence="2" type="ORF">SKAU_G00412440</name>
</gene>
<protein>
    <submittedName>
        <fullName evidence="2">Uncharacterized protein</fullName>
    </submittedName>
</protein>
<sequence>MIPSHQRSPPTCPRALPEAAATLPPCLEVLPEAAVAPPTLSRSSAGGRHPVQRLGCKPPLRHPVQRLSRSMLARRPIQGSLWK</sequence>
<proteinExistence type="predicted"/>
<dbReference type="Proteomes" id="UP001152622">
    <property type="component" value="Chromosome 22"/>
</dbReference>
<name>A0A9Q1E817_SYNKA</name>
<comment type="caution">
    <text evidence="2">The sequence shown here is derived from an EMBL/GenBank/DDBJ whole genome shotgun (WGS) entry which is preliminary data.</text>
</comment>
<accession>A0A9Q1E817</accession>
<evidence type="ECO:0000256" key="1">
    <source>
        <dbReference type="SAM" id="MobiDB-lite"/>
    </source>
</evidence>
<evidence type="ECO:0000313" key="3">
    <source>
        <dbReference type="Proteomes" id="UP001152622"/>
    </source>
</evidence>
<evidence type="ECO:0000313" key="2">
    <source>
        <dbReference type="EMBL" id="KAJ8333925.1"/>
    </source>
</evidence>
<dbReference type="AlphaFoldDB" id="A0A9Q1E817"/>
<reference evidence="2" key="1">
    <citation type="journal article" date="2023" name="Science">
        <title>Genome structures resolve the early diversification of teleost fishes.</title>
        <authorList>
            <person name="Parey E."/>
            <person name="Louis A."/>
            <person name="Montfort J."/>
            <person name="Bouchez O."/>
            <person name="Roques C."/>
            <person name="Iampietro C."/>
            <person name="Lluch J."/>
            <person name="Castinel A."/>
            <person name="Donnadieu C."/>
            <person name="Desvignes T."/>
            <person name="Floi Bucao C."/>
            <person name="Jouanno E."/>
            <person name="Wen M."/>
            <person name="Mejri S."/>
            <person name="Dirks R."/>
            <person name="Jansen H."/>
            <person name="Henkel C."/>
            <person name="Chen W.J."/>
            <person name="Zahm M."/>
            <person name="Cabau C."/>
            <person name="Klopp C."/>
            <person name="Thompson A.W."/>
            <person name="Robinson-Rechavi M."/>
            <person name="Braasch I."/>
            <person name="Lecointre G."/>
            <person name="Bobe J."/>
            <person name="Postlethwait J.H."/>
            <person name="Berthelot C."/>
            <person name="Roest Crollius H."/>
            <person name="Guiguen Y."/>
        </authorList>
    </citation>
    <scope>NUCLEOTIDE SEQUENCE</scope>
    <source>
        <strain evidence="2">WJC10195</strain>
    </source>
</reference>